<protein>
    <recommendedName>
        <fullName evidence="3">Clr5 domain-containing protein</fullName>
    </recommendedName>
</protein>
<name>A0ABQ9ECA2_TEGGR</name>
<evidence type="ECO:0000313" key="1">
    <source>
        <dbReference type="EMBL" id="KAJ8300883.1"/>
    </source>
</evidence>
<accession>A0ABQ9ECA2</accession>
<comment type="caution">
    <text evidence="1">The sequence shown here is derived from an EMBL/GenBank/DDBJ whole genome shotgun (WGS) entry which is preliminary data.</text>
</comment>
<sequence>MLPDFPATAIANFRDLLLFYAECGMTYAVLSEILHLHHNILLSANAICKRLKRYGLQCRRGPVSITQQELQSIVLDKLKLLPKTVGYRQLTDLLKQEGHHGPGYDYAAAKGFGCSCRAMEQSPHEHSQDTLIVPTVDQTSYIVYHQYQVPQIVFKTLEMMQLSLGSRTL</sequence>
<proteinExistence type="predicted"/>
<reference evidence="1 2" key="1">
    <citation type="submission" date="2022-12" db="EMBL/GenBank/DDBJ databases">
        <title>Chromosome-level genome of Tegillarca granosa.</title>
        <authorList>
            <person name="Kim J."/>
        </authorList>
    </citation>
    <scope>NUCLEOTIDE SEQUENCE [LARGE SCALE GENOMIC DNA]</scope>
    <source>
        <strain evidence="1">Teg-2019</strain>
        <tissue evidence="1">Adductor muscle</tissue>
    </source>
</reference>
<evidence type="ECO:0000313" key="2">
    <source>
        <dbReference type="Proteomes" id="UP001217089"/>
    </source>
</evidence>
<dbReference type="Proteomes" id="UP001217089">
    <property type="component" value="Unassembled WGS sequence"/>
</dbReference>
<evidence type="ECO:0008006" key="3">
    <source>
        <dbReference type="Google" id="ProtNLM"/>
    </source>
</evidence>
<keyword evidence="2" id="KW-1185">Reference proteome</keyword>
<organism evidence="1 2">
    <name type="scientific">Tegillarca granosa</name>
    <name type="common">Malaysian cockle</name>
    <name type="synonym">Anadara granosa</name>
    <dbReference type="NCBI Taxonomy" id="220873"/>
    <lineage>
        <taxon>Eukaryota</taxon>
        <taxon>Metazoa</taxon>
        <taxon>Spiralia</taxon>
        <taxon>Lophotrochozoa</taxon>
        <taxon>Mollusca</taxon>
        <taxon>Bivalvia</taxon>
        <taxon>Autobranchia</taxon>
        <taxon>Pteriomorphia</taxon>
        <taxon>Arcoida</taxon>
        <taxon>Arcoidea</taxon>
        <taxon>Arcidae</taxon>
        <taxon>Tegillarca</taxon>
    </lineage>
</organism>
<gene>
    <name evidence="1" type="ORF">KUTeg_022402</name>
</gene>
<dbReference type="EMBL" id="JARBDR010000919">
    <property type="protein sequence ID" value="KAJ8300883.1"/>
    <property type="molecule type" value="Genomic_DNA"/>
</dbReference>